<sequence>MAGENPLVVTPDAEPGGAFNAGTGDNGWATGISIAESAMDTFNGIKDGNWVEAGLGMVGLAADAAAMAIDPFGTLMSSAASFLMEHVQPLKDMLDWLAGDPPVIESYSATWGKVAEELGRIAEEYSSGVQRGTEGWTGAAAQTYLENSKVHGDALAGAASAAGTVGTVVGLMGMVVAFVREMVRDLIADLVGKLIAWVLEAVFSLGFGTPVIVAQAVTAISKWAAKIAKIIQDLLNTIKKVSPMLKRLVEVFEKIMKVVGKLAGKATGLDVLDPGNIKKGGFLQTGRADIDTPSGSPDTSPSGTGRDTGTGDPSTSDTGTPPSNRPTDTTSTSSTTTADPTSTASRPGRGDPTDVPPPTSRPTRDPNTPDHDLPRGTTAPGGNTPGTTPGNTPGGNTPLGEHRVGPGGNAPVGEHRGGGPGGQPASGGHGTPSSAGTHSGGTGSSGGTGGSHSSGGNPGGGGAPSPTGSPQRTDQTSAATAAAPEAPPRPDQPHTGAPNAGNPNTATPQSAQPGPGGTGGAPSGGTPGGGAPGGGGPRPGSGGGWTGTPGSRGDVGSGLPTSRGPENLSPSSRGPSGTGPTHASPSHGGPTHGGPTHTGPTHSGPTHSGPSHAGPAHGGPSHGGPSHASPSGTSPSHAGPSHAGPGSPHNAPNHAPTAPHTGPGTPPSGPPHTGPGNPGPAHGRPAGGPTPSSAGPPHPNASHSGPPHTGPANPYTPHSPNGPSQHTPHNGPPNRGSANAPHQRDGSPDFTRPRGGDGPGPHAPNRPDGPPPPRHPDAHTPTPRRDLDGQLPPRRDPDGIPTQRRDPDAWTPPHRDTDAPKPHSPDGDTPHRDTDRPDSDRTDTDRSDADRPDIDQAHARHGETTPAGISHHRGDSDMGDLPHRVPPDPRYFTADVHITPDGRARIGNHTYTPEDYGDLLRRNGWDGRTPLRLIGCDAGSNDFANRLARHTGADVLAPTKPAWTDTHGRVYTSDAHTGPDGTRQPRIPPNGEWNTHHPDGTTTKTGTDGFAPGTDDTDKTDLDPTDAQDRGEDPDRTDDKDGDEDPPVDTSSPEYQRQREQDFEDLVERNRELREEGARNVGEMNGGTDPDLDIERRPNERALTTMRFRPDDGTDPSDLHGYSGKSHDWPPADETAERPPKNRRLFEDKDAGPYDPDSPTGRSENTSPRTNDSEVKLLEEITRQRFEALSGLTRHDVDVAIQRACKDVANDVKFGRKEYPDHLEGEVERVRDRVEKTIENLNKIGQRNADRNGTEYTPFTVEDIKGDLRLAVDLPSGRNDPVETQICQSCQDAITQFEAVFPGVRVEARNLAQEILI</sequence>
<feature type="compositionally biased region" description="Basic and acidic residues" evidence="1">
    <location>
        <begin position="1016"/>
        <end position="1039"/>
    </location>
</feature>
<dbReference type="SUPFAM" id="SSF140459">
    <property type="entry name" value="PE/PPE dimer-like"/>
    <property type="match status" value="1"/>
</dbReference>
<feature type="transmembrane region" description="Helical" evidence="2">
    <location>
        <begin position="154"/>
        <end position="179"/>
    </location>
</feature>
<feature type="compositionally biased region" description="Low complexity" evidence="1">
    <location>
        <begin position="569"/>
        <end position="615"/>
    </location>
</feature>
<keyword evidence="2" id="KW-0472">Membrane</keyword>
<keyword evidence="2" id="KW-1133">Transmembrane helix</keyword>
<dbReference type="EMBL" id="VFPP01000001">
    <property type="protein sequence ID" value="TQM83804.1"/>
    <property type="molecule type" value="Genomic_DNA"/>
</dbReference>
<feature type="compositionally biased region" description="Low complexity" evidence="1">
    <location>
        <begin position="291"/>
        <end position="347"/>
    </location>
</feature>
<keyword evidence="4" id="KW-1185">Reference proteome</keyword>
<feature type="compositionally biased region" description="Basic and acidic residues" evidence="1">
    <location>
        <begin position="1125"/>
        <end position="1152"/>
    </location>
</feature>
<feature type="compositionally biased region" description="Low complexity" evidence="1">
    <location>
        <begin position="679"/>
        <end position="693"/>
    </location>
</feature>
<dbReference type="Gene3D" id="1.20.1260.20">
    <property type="entry name" value="PPE superfamily"/>
    <property type="match status" value="1"/>
</dbReference>
<feature type="compositionally biased region" description="Pro residues" evidence="1">
    <location>
        <begin position="664"/>
        <end position="673"/>
    </location>
</feature>
<feature type="compositionally biased region" description="Gly residues" evidence="1">
    <location>
        <begin position="438"/>
        <end position="463"/>
    </location>
</feature>
<feature type="compositionally biased region" description="Basic and acidic residues" evidence="1">
    <location>
        <begin position="1056"/>
        <end position="1078"/>
    </location>
</feature>
<feature type="transmembrane region" description="Helical" evidence="2">
    <location>
        <begin position="191"/>
        <end position="213"/>
    </location>
</feature>
<feature type="compositionally biased region" description="Gly residues" evidence="1">
    <location>
        <begin position="418"/>
        <end position="430"/>
    </location>
</feature>
<feature type="compositionally biased region" description="Low complexity" evidence="1">
    <location>
        <begin position="623"/>
        <end position="663"/>
    </location>
</feature>
<feature type="compositionally biased region" description="Polar residues" evidence="1">
    <location>
        <begin position="1160"/>
        <end position="1170"/>
    </location>
</feature>
<feature type="compositionally biased region" description="Low complexity" evidence="1">
    <location>
        <begin position="376"/>
        <end position="398"/>
    </location>
</feature>
<feature type="region of interest" description="Disordered" evidence="1">
    <location>
        <begin position="959"/>
        <end position="1175"/>
    </location>
</feature>
<accession>A0A543JM14</accession>
<feature type="compositionally biased region" description="Basic and acidic residues" evidence="1">
    <location>
        <begin position="362"/>
        <end position="374"/>
    </location>
</feature>
<evidence type="ECO:0000313" key="3">
    <source>
        <dbReference type="EMBL" id="TQM83804.1"/>
    </source>
</evidence>
<feature type="region of interest" description="Disordered" evidence="1">
    <location>
        <begin position="282"/>
        <end position="888"/>
    </location>
</feature>
<feature type="compositionally biased region" description="Basic and acidic residues" evidence="1">
    <location>
        <begin position="774"/>
        <end position="863"/>
    </location>
</feature>
<comment type="caution">
    <text evidence="3">The sequence shown here is derived from an EMBL/GenBank/DDBJ whole genome shotgun (WGS) entry which is preliminary data.</text>
</comment>
<name>A0A543JM14_9PSEU</name>
<feature type="compositionally biased region" description="Low complexity" evidence="1">
    <location>
        <begin position="1000"/>
        <end position="1009"/>
    </location>
</feature>
<keyword evidence="2" id="KW-0812">Transmembrane</keyword>
<gene>
    <name evidence="3" type="ORF">FHX81_6231</name>
</gene>
<feature type="compositionally biased region" description="Basic and acidic residues" evidence="1">
    <location>
        <begin position="872"/>
        <end position="887"/>
    </location>
</feature>
<proteinExistence type="predicted"/>
<evidence type="ECO:0000256" key="2">
    <source>
        <dbReference type="SAM" id="Phobius"/>
    </source>
</evidence>
<feature type="compositionally biased region" description="Gly residues" evidence="1">
    <location>
        <begin position="514"/>
        <end position="547"/>
    </location>
</feature>
<feature type="region of interest" description="Disordered" evidence="1">
    <location>
        <begin position="1"/>
        <end position="22"/>
    </location>
</feature>
<dbReference type="InterPro" id="IPR038332">
    <property type="entry name" value="PPE_sf"/>
</dbReference>
<feature type="compositionally biased region" description="Pro residues" evidence="1">
    <location>
        <begin position="761"/>
        <end position="773"/>
    </location>
</feature>
<reference evidence="3 4" key="1">
    <citation type="submission" date="2019-06" db="EMBL/GenBank/DDBJ databases">
        <title>Sequencing the genomes of 1000 actinobacteria strains.</title>
        <authorList>
            <person name="Klenk H.-P."/>
        </authorList>
    </citation>
    <scope>NUCLEOTIDE SEQUENCE [LARGE SCALE GENOMIC DNA]</scope>
    <source>
        <strain evidence="3 4">DSM 45456</strain>
    </source>
</reference>
<feature type="compositionally biased region" description="Polar residues" evidence="1">
    <location>
        <begin position="716"/>
        <end position="728"/>
    </location>
</feature>
<evidence type="ECO:0000313" key="4">
    <source>
        <dbReference type="Proteomes" id="UP000316628"/>
    </source>
</evidence>
<evidence type="ECO:0000256" key="1">
    <source>
        <dbReference type="SAM" id="MobiDB-lite"/>
    </source>
</evidence>
<feature type="compositionally biased region" description="Basic and acidic residues" evidence="1">
    <location>
        <begin position="742"/>
        <end position="755"/>
    </location>
</feature>
<dbReference type="RefSeq" id="WP_170232230.1">
    <property type="nucleotide sequence ID" value="NZ_VFPP01000001.1"/>
</dbReference>
<protein>
    <submittedName>
        <fullName evidence="3">PPE-repeat protein</fullName>
    </submittedName>
</protein>
<organism evidence="3 4">
    <name type="scientific">Saccharothrix saharensis</name>
    <dbReference type="NCBI Taxonomy" id="571190"/>
    <lineage>
        <taxon>Bacteria</taxon>
        <taxon>Bacillati</taxon>
        <taxon>Actinomycetota</taxon>
        <taxon>Actinomycetes</taxon>
        <taxon>Pseudonocardiales</taxon>
        <taxon>Pseudonocardiaceae</taxon>
        <taxon>Saccharothrix</taxon>
    </lineage>
</organism>
<dbReference type="Proteomes" id="UP000316628">
    <property type="component" value="Unassembled WGS sequence"/>
</dbReference>